<organism evidence="2 3">
    <name type="scientific">Thermomicrobium roseum (strain ATCC 27502 / DSM 5159 / P-2)</name>
    <dbReference type="NCBI Taxonomy" id="309801"/>
    <lineage>
        <taxon>Bacteria</taxon>
        <taxon>Pseudomonadati</taxon>
        <taxon>Thermomicrobiota</taxon>
        <taxon>Thermomicrobia</taxon>
        <taxon>Thermomicrobiales</taxon>
        <taxon>Thermomicrobiaceae</taxon>
        <taxon>Thermomicrobium</taxon>
    </lineage>
</organism>
<reference evidence="2 3" key="1">
    <citation type="journal article" date="2009" name="PLoS ONE">
        <title>Complete genome sequence of the aerobic CO-oxidizing thermophile Thermomicrobium roseum.</title>
        <authorList>
            <person name="Wu D."/>
            <person name="Raymond J."/>
            <person name="Wu M."/>
            <person name="Chatterji S."/>
            <person name="Ren Q."/>
            <person name="Graham J.E."/>
            <person name="Bryant D.A."/>
            <person name="Robb F."/>
            <person name="Colman A."/>
            <person name="Tallon L.J."/>
            <person name="Badger J.H."/>
            <person name="Madupu R."/>
            <person name="Ward N.L."/>
            <person name="Eisen J.A."/>
        </authorList>
    </citation>
    <scope>NUCLEOTIDE SEQUENCE [LARGE SCALE GENOMIC DNA]</scope>
    <source>
        <strain evidence="3">ATCC 27502 / DSM 5159 / P-2</strain>
        <plasmid evidence="2">unnamed</plasmid>
    </source>
</reference>
<sequence length="89" mass="9304">MAPGSHHLANAVGVDPLRIVSGPGEERPPRVRRLASMLSVSTRPSAAAQWPTVRAFSVDGTRGPAGETLVRSLTMQTGLAGDTAGQRCR</sequence>
<name>B9L589_THERP</name>
<gene>
    <name evidence="2" type="ordered locus">trd_A0016</name>
</gene>
<evidence type="ECO:0000313" key="3">
    <source>
        <dbReference type="Proteomes" id="UP000000447"/>
    </source>
</evidence>
<protein>
    <submittedName>
        <fullName evidence="2">LytR/CspA/Psr family protein</fullName>
    </submittedName>
</protein>
<accession>B9L589</accession>
<dbReference type="KEGG" id="tro:trd_A0016"/>
<proteinExistence type="predicted"/>
<dbReference type="Proteomes" id="UP000000447">
    <property type="component" value="Plasmid unnamed"/>
</dbReference>
<geneLocation type="plasmid" evidence="3">
    <name>Tros</name>
</geneLocation>
<evidence type="ECO:0000313" key="2">
    <source>
        <dbReference type="EMBL" id="ACM06822.1"/>
    </source>
</evidence>
<dbReference type="HOGENOM" id="CLU_2453644_0_0_0"/>
<evidence type="ECO:0000256" key="1">
    <source>
        <dbReference type="SAM" id="MobiDB-lite"/>
    </source>
</evidence>
<keyword evidence="3" id="KW-1185">Reference proteome</keyword>
<dbReference type="AlphaFoldDB" id="B9L589"/>
<dbReference type="EMBL" id="CP001276">
    <property type="protein sequence ID" value="ACM06822.1"/>
    <property type="molecule type" value="Genomic_DNA"/>
</dbReference>
<feature type="region of interest" description="Disordered" evidence="1">
    <location>
        <begin position="1"/>
        <end position="30"/>
    </location>
</feature>
<keyword evidence="2" id="KW-0614">Plasmid</keyword>